<dbReference type="AlphaFoldDB" id="A0A150MJT7"/>
<dbReference type="PATRIC" id="fig|153151.4.peg.1272"/>
<dbReference type="RefSeq" id="WP_062678878.1">
    <property type="nucleotide sequence ID" value="NZ_LQYW01000149.1"/>
</dbReference>
<dbReference type="EMBL" id="LQYW01000149">
    <property type="protein sequence ID" value="KYD24599.1"/>
    <property type="molecule type" value="Genomic_DNA"/>
</dbReference>
<gene>
    <name evidence="1" type="ORF">B4110_0607</name>
</gene>
<evidence type="ECO:0000313" key="1">
    <source>
        <dbReference type="EMBL" id="KYD24599.1"/>
    </source>
</evidence>
<sequence length="154" mass="18443">MEKQLEFTLPEIDRDATKKAVEAALEKYRIYLLTLRLDQLPKVTQHYSLVPPSNTNKFHSSTEEMAIRSADYERERDEYVKRMAAAVNRLSKWERAIIIRRYMSEDDVYDYEIYNDLGMSERKYYRIKSRAFYKLAFALKIEVYKKEESEVISS</sequence>
<dbReference type="Proteomes" id="UP000075324">
    <property type="component" value="Unassembled WGS sequence"/>
</dbReference>
<accession>A0A150MJT7</accession>
<dbReference type="InterPro" id="IPR036388">
    <property type="entry name" value="WH-like_DNA-bd_sf"/>
</dbReference>
<organism evidence="1 2">
    <name type="scientific">Parageobacillus toebii</name>
    <dbReference type="NCBI Taxonomy" id="153151"/>
    <lineage>
        <taxon>Bacteria</taxon>
        <taxon>Bacillati</taxon>
        <taxon>Bacillota</taxon>
        <taxon>Bacilli</taxon>
        <taxon>Bacillales</taxon>
        <taxon>Anoxybacillaceae</taxon>
        <taxon>Parageobacillus</taxon>
    </lineage>
</organism>
<dbReference type="Gene3D" id="1.10.10.10">
    <property type="entry name" value="Winged helix-like DNA-binding domain superfamily/Winged helix DNA-binding domain"/>
    <property type="match status" value="1"/>
</dbReference>
<evidence type="ECO:0008006" key="3">
    <source>
        <dbReference type="Google" id="ProtNLM"/>
    </source>
</evidence>
<comment type="caution">
    <text evidence="1">The sequence shown here is derived from an EMBL/GenBank/DDBJ whole genome shotgun (WGS) entry which is preliminary data.</text>
</comment>
<reference evidence="1 2" key="1">
    <citation type="submission" date="2016-01" db="EMBL/GenBank/DDBJ databases">
        <title>Draft Genome Sequences of Seven Thermophilic Sporeformers Isolated from Foods.</title>
        <authorList>
            <person name="Berendsen E.M."/>
            <person name="Wells-Bennik M.H."/>
            <person name="Krawcyk A.O."/>
            <person name="De Jong A."/>
            <person name="Holsappel S."/>
            <person name="Eijlander R.T."/>
            <person name="Kuipers O.P."/>
        </authorList>
    </citation>
    <scope>NUCLEOTIDE SEQUENCE [LARGE SCALE GENOMIC DNA]</scope>
    <source>
        <strain evidence="1 2">B4110</strain>
    </source>
</reference>
<evidence type="ECO:0000313" key="2">
    <source>
        <dbReference type="Proteomes" id="UP000075324"/>
    </source>
</evidence>
<dbReference type="InterPro" id="IPR006524">
    <property type="entry name" value="ArpU-like"/>
</dbReference>
<name>A0A150MJT7_9BACL</name>
<proteinExistence type="predicted"/>
<protein>
    <recommendedName>
        <fullName evidence="3">ArpU family transcriptional regulator</fullName>
    </recommendedName>
</protein>
<dbReference type="NCBIfam" id="TIGR01637">
    <property type="entry name" value="phage_arpU"/>
    <property type="match status" value="1"/>
</dbReference>